<dbReference type="RefSeq" id="WP_012269813.1">
    <property type="nucleotide sequence ID" value="NC_010321.1"/>
</dbReference>
<dbReference type="SMART" id="SM00155">
    <property type="entry name" value="PLDc"/>
    <property type="match status" value="1"/>
</dbReference>
<evidence type="ECO:0000256" key="1">
    <source>
        <dbReference type="SAM" id="Phobius"/>
    </source>
</evidence>
<name>B0K846_THEP3</name>
<feature type="transmembrane region" description="Helical" evidence="1">
    <location>
        <begin position="105"/>
        <end position="126"/>
    </location>
</feature>
<dbReference type="InterPro" id="IPR001736">
    <property type="entry name" value="PLipase_D/transphosphatidylase"/>
</dbReference>
<dbReference type="GO" id="GO:0030572">
    <property type="term" value="F:phosphatidyltransferase activity"/>
    <property type="evidence" value="ECO:0007669"/>
    <property type="project" value="UniProtKB-ARBA"/>
</dbReference>
<keyword evidence="1" id="KW-1133">Transmembrane helix</keyword>
<protein>
    <submittedName>
        <fullName evidence="3">Phospholipase D/Transphosphatidylase</fullName>
    </submittedName>
</protein>
<dbReference type="PANTHER" id="PTHR21248">
    <property type="entry name" value="CARDIOLIPIN SYNTHASE"/>
    <property type="match status" value="1"/>
</dbReference>
<dbReference type="Pfam" id="PF13091">
    <property type="entry name" value="PLDc_2"/>
    <property type="match status" value="1"/>
</dbReference>
<dbReference type="eggNOG" id="COG1502">
    <property type="taxonomic scope" value="Bacteria"/>
</dbReference>
<keyword evidence="1" id="KW-0472">Membrane</keyword>
<reference evidence="4" key="1">
    <citation type="submission" date="2008-01" db="EMBL/GenBank/DDBJ databases">
        <title>Complete sequence of Thermoanaerobacter pseudethanolicus 39E.</title>
        <authorList>
            <person name="Copeland A."/>
            <person name="Lucas S."/>
            <person name="Lapidus A."/>
            <person name="Barry K."/>
            <person name="Glavina del Rio T."/>
            <person name="Dalin E."/>
            <person name="Tice H."/>
            <person name="Pitluck S."/>
            <person name="Bruce D."/>
            <person name="Goodwin L."/>
            <person name="Saunders E."/>
            <person name="Brettin T."/>
            <person name="Detter J.C."/>
            <person name="Han C."/>
            <person name="Schmutz J."/>
            <person name="Larimer F."/>
            <person name="Land M."/>
            <person name="Hauser L."/>
            <person name="Kyrpides N."/>
            <person name="Lykidis A."/>
            <person name="Hemme C."/>
            <person name="Fields M.W."/>
            <person name="He Z."/>
            <person name="Zhou J."/>
            <person name="Richardson P."/>
        </authorList>
    </citation>
    <scope>NUCLEOTIDE SEQUENCE [LARGE SCALE GENOMIC DNA]</scope>
    <source>
        <strain evidence="4">ATCC 33223 / DSM 2355 / 39E</strain>
    </source>
</reference>
<dbReference type="Gene3D" id="3.30.870.10">
    <property type="entry name" value="Endonuclease Chain A"/>
    <property type="match status" value="1"/>
</dbReference>
<dbReference type="GO" id="GO:0032049">
    <property type="term" value="P:cardiolipin biosynthetic process"/>
    <property type="evidence" value="ECO:0007669"/>
    <property type="project" value="UniProtKB-ARBA"/>
</dbReference>
<organism evidence="3 4">
    <name type="scientific">Thermoanaerobacter pseudethanolicus (strain ATCC 33223 / 39E)</name>
    <name type="common">Clostridium thermohydrosulfuricum</name>
    <dbReference type="NCBI Taxonomy" id="340099"/>
    <lineage>
        <taxon>Bacteria</taxon>
        <taxon>Bacillati</taxon>
        <taxon>Bacillota</taxon>
        <taxon>Clostridia</taxon>
        <taxon>Thermoanaerobacterales</taxon>
        <taxon>Thermoanaerobacteraceae</taxon>
        <taxon>Thermoanaerobacter</taxon>
    </lineage>
</organism>
<dbReference type="KEGG" id="tpd:Teth39_2245"/>
<gene>
    <name evidence="3" type="ordered locus">Teth39_2245</name>
</gene>
<dbReference type="PROSITE" id="PS50035">
    <property type="entry name" value="PLD"/>
    <property type="match status" value="1"/>
</dbReference>
<dbReference type="Proteomes" id="UP000002156">
    <property type="component" value="Chromosome"/>
</dbReference>
<evidence type="ECO:0000313" key="3">
    <source>
        <dbReference type="EMBL" id="ABY95866.1"/>
    </source>
</evidence>
<dbReference type="EMBL" id="CP000924">
    <property type="protein sequence ID" value="ABY95866.1"/>
    <property type="molecule type" value="Genomic_DNA"/>
</dbReference>
<keyword evidence="4" id="KW-1185">Reference proteome</keyword>
<proteinExistence type="predicted"/>
<dbReference type="PANTHER" id="PTHR21248:SF22">
    <property type="entry name" value="PHOSPHOLIPASE D"/>
    <property type="match status" value="1"/>
</dbReference>
<feature type="transmembrane region" description="Helical" evidence="1">
    <location>
        <begin position="132"/>
        <end position="152"/>
    </location>
</feature>
<dbReference type="HOGENOM" id="CLU_090276_0_0_9"/>
<feature type="domain" description="PLD phosphodiesterase" evidence="2">
    <location>
        <begin position="178"/>
        <end position="205"/>
    </location>
</feature>
<dbReference type="SUPFAM" id="SSF56024">
    <property type="entry name" value="Phospholipase D/nuclease"/>
    <property type="match status" value="1"/>
</dbReference>
<evidence type="ECO:0000313" key="4">
    <source>
        <dbReference type="Proteomes" id="UP000002156"/>
    </source>
</evidence>
<dbReference type="AlphaFoldDB" id="B0K846"/>
<sequence>MNGNYIKPFISDNVSCSLYLGRNAGERIKNYIKNAKKSIKIFSPYFSEELIDLLLEKTESIKDIKLISSFKISDLYNPMNSNLLRKIILQKRHIDEDSVNKRKSLYYFTMAIAIILVLYIIVSAVLLSTKNINLFTSTPLIYFLLAIIILFLRKKIISTRIYTYTYYTPFFVKFINDSNIFLHYKLYIIDDSYAFLGSLNFTSSGFFKNYESCITISDENIVKALSEYFEYIANSQINEIDISSLGHRLYNEPIN</sequence>
<accession>B0K846</accession>
<dbReference type="InterPro" id="IPR025202">
    <property type="entry name" value="PLD-like_dom"/>
</dbReference>
<evidence type="ECO:0000259" key="2">
    <source>
        <dbReference type="PROSITE" id="PS50035"/>
    </source>
</evidence>
<keyword evidence="1" id="KW-0812">Transmembrane</keyword>
<dbReference type="STRING" id="340099.Teth39_2245"/>